<gene>
    <name evidence="1" type="ORF">ACFQ4G_09435</name>
</gene>
<evidence type="ECO:0000313" key="2">
    <source>
        <dbReference type="Proteomes" id="UP001597176"/>
    </source>
</evidence>
<dbReference type="Proteomes" id="UP001597176">
    <property type="component" value="Unassembled WGS sequence"/>
</dbReference>
<proteinExistence type="predicted"/>
<comment type="caution">
    <text evidence="1">The sequence shown here is derived from an EMBL/GenBank/DDBJ whole genome shotgun (WGS) entry which is preliminary data.</text>
</comment>
<evidence type="ECO:0000313" key="1">
    <source>
        <dbReference type="EMBL" id="MFD1301804.1"/>
    </source>
</evidence>
<name>A0ABW3WYZ8_9HYPH</name>
<accession>A0ABW3WYZ8</accession>
<dbReference type="RefSeq" id="WP_238206692.1">
    <property type="nucleotide sequence ID" value="NZ_JBHTND010000010.1"/>
</dbReference>
<sequence>MTRLARLFHPSSRLRAACGRLQAAETGFERSMTDLRQAALDHIARQHLLGMALRATLQRPASHGAGGS</sequence>
<dbReference type="EMBL" id="JBHTND010000010">
    <property type="protein sequence ID" value="MFD1301804.1"/>
    <property type="molecule type" value="Genomic_DNA"/>
</dbReference>
<protein>
    <submittedName>
        <fullName evidence="1">Uncharacterized protein</fullName>
    </submittedName>
</protein>
<organism evidence="1 2">
    <name type="scientific">Methylobacterium marchantiae</name>
    <dbReference type="NCBI Taxonomy" id="600331"/>
    <lineage>
        <taxon>Bacteria</taxon>
        <taxon>Pseudomonadati</taxon>
        <taxon>Pseudomonadota</taxon>
        <taxon>Alphaproteobacteria</taxon>
        <taxon>Hyphomicrobiales</taxon>
        <taxon>Methylobacteriaceae</taxon>
        <taxon>Methylobacterium</taxon>
    </lineage>
</organism>
<reference evidence="2" key="1">
    <citation type="journal article" date="2019" name="Int. J. Syst. Evol. Microbiol.">
        <title>The Global Catalogue of Microorganisms (GCM) 10K type strain sequencing project: providing services to taxonomists for standard genome sequencing and annotation.</title>
        <authorList>
            <consortium name="The Broad Institute Genomics Platform"/>
            <consortium name="The Broad Institute Genome Sequencing Center for Infectious Disease"/>
            <person name="Wu L."/>
            <person name="Ma J."/>
        </authorList>
    </citation>
    <scope>NUCLEOTIDE SEQUENCE [LARGE SCALE GENOMIC DNA]</scope>
    <source>
        <strain evidence="2">CCUG 56108</strain>
    </source>
</reference>
<keyword evidence="2" id="KW-1185">Reference proteome</keyword>